<accession>A0ACC1N269</accession>
<name>A0ACC1N269_9HYPO</name>
<proteinExistence type="predicted"/>
<dbReference type="EMBL" id="JANJQO010000983">
    <property type="protein sequence ID" value="KAJ2973385.1"/>
    <property type="molecule type" value="Genomic_DNA"/>
</dbReference>
<sequence length="210" mass="22077">MFAQEDLSALHPSSQCRLPGAEDALGAVGPPPPEHLPSNATEGQQADSLCLCQRSIISLLKCRTGFQSLAPDTSPAVGGYVAAMAELIRASHEKCLSCGNDALVNGIIKSIEQDGPHASVEGTCWSASATPPDRRIWAEDVDACRGEDQSKAANYAPSSAVLDSGAYPIGVFSFSDHAVCEPPLDLVTMAVDSWDTAWNQDSRQLGQPPA</sequence>
<evidence type="ECO:0000313" key="2">
    <source>
        <dbReference type="Proteomes" id="UP001143910"/>
    </source>
</evidence>
<keyword evidence="2" id="KW-1185">Reference proteome</keyword>
<evidence type="ECO:0000313" key="1">
    <source>
        <dbReference type="EMBL" id="KAJ2973385.1"/>
    </source>
</evidence>
<organism evidence="1 2">
    <name type="scientific">Zarea fungicola</name>
    <dbReference type="NCBI Taxonomy" id="93591"/>
    <lineage>
        <taxon>Eukaryota</taxon>
        <taxon>Fungi</taxon>
        <taxon>Dikarya</taxon>
        <taxon>Ascomycota</taxon>
        <taxon>Pezizomycotina</taxon>
        <taxon>Sordariomycetes</taxon>
        <taxon>Hypocreomycetidae</taxon>
        <taxon>Hypocreales</taxon>
        <taxon>Cordycipitaceae</taxon>
        <taxon>Zarea</taxon>
    </lineage>
</organism>
<comment type="caution">
    <text evidence="1">The sequence shown here is derived from an EMBL/GenBank/DDBJ whole genome shotgun (WGS) entry which is preliminary data.</text>
</comment>
<protein>
    <submittedName>
        <fullName evidence="1">Uncharacterized protein</fullName>
    </submittedName>
</protein>
<gene>
    <name evidence="1" type="ORF">NQ176_g6640</name>
</gene>
<reference evidence="1" key="1">
    <citation type="submission" date="2022-08" db="EMBL/GenBank/DDBJ databases">
        <title>Genome Sequence of Lecanicillium fungicola.</title>
        <authorList>
            <person name="Buettner E."/>
        </authorList>
    </citation>
    <scope>NUCLEOTIDE SEQUENCE</scope>
    <source>
        <strain evidence="1">Babe33</strain>
    </source>
</reference>
<dbReference type="Proteomes" id="UP001143910">
    <property type="component" value="Unassembled WGS sequence"/>
</dbReference>